<dbReference type="SUPFAM" id="SSF52980">
    <property type="entry name" value="Restriction endonuclease-like"/>
    <property type="match status" value="1"/>
</dbReference>
<dbReference type="InterPro" id="IPR003509">
    <property type="entry name" value="UPF0102_YraN-like"/>
</dbReference>
<gene>
    <name evidence="3" type="ORF">IAB16_03660</name>
</gene>
<dbReference type="InterPro" id="IPR011335">
    <property type="entry name" value="Restrct_endonuc-II-like"/>
</dbReference>
<dbReference type="CDD" id="cd20736">
    <property type="entry name" value="PoNe_Nuclease"/>
    <property type="match status" value="1"/>
</dbReference>
<dbReference type="InterPro" id="IPR011856">
    <property type="entry name" value="tRNA_endonuc-like_dom_sf"/>
</dbReference>
<dbReference type="HAMAP" id="MF_00048">
    <property type="entry name" value="UPF0102"/>
    <property type="match status" value="1"/>
</dbReference>
<comment type="caution">
    <text evidence="3">The sequence shown here is derived from an EMBL/GenBank/DDBJ whole genome shotgun (WGS) entry which is preliminary data.</text>
</comment>
<dbReference type="Proteomes" id="UP000727857">
    <property type="component" value="Unassembled WGS sequence"/>
</dbReference>
<evidence type="ECO:0000256" key="2">
    <source>
        <dbReference type="HAMAP-Rule" id="MF_00048"/>
    </source>
</evidence>
<dbReference type="AlphaFoldDB" id="A0A940IDD5"/>
<reference evidence="3" key="2">
    <citation type="journal article" date="2021" name="PeerJ">
        <title>Extensive microbial diversity within the chicken gut microbiome revealed by metagenomics and culture.</title>
        <authorList>
            <person name="Gilroy R."/>
            <person name="Ravi A."/>
            <person name="Getino M."/>
            <person name="Pursley I."/>
            <person name="Horton D.L."/>
            <person name="Alikhan N.F."/>
            <person name="Baker D."/>
            <person name="Gharbi K."/>
            <person name="Hall N."/>
            <person name="Watson M."/>
            <person name="Adriaenssens E.M."/>
            <person name="Foster-Nyarko E."/>
            <person name="Jarju S."/>
            <person name="Secka A."/>
            <person name="Antonio M."/>
            <person name="Oren A."/>
            <person name="Chaudhuri R.R."/>
            <person name="La Ragione R."/>
            <person name="Hildebrand F."/>
            <person name="Pallen M.J."/>
        </authorList>
    </citation>
    <scope>NUCLEOTIDE SEQUENCE</scope>
    <source>
        <strain evidence="3">517</strain>
    </source>
</reference>
<dbReference type="Pfam" id="PF02021">
    <property type="entry name" value="UPF0102"/>
    <property type="match status" value="1"/>
</dbReference>
<name>A0A940IDD5_9FIRM</name>
<accession>A0A940IDD5</accession>
<dbReference type="PANTHER" id="PTHR34039">
    <property type="entry name" value="UPF0102 PROTEIN YRAN"/>
    <property type="match status" value="1"/>
</dbReference>
<dbReference type="PANTHER" id="PTHR34039:SF1">
    <property type="entry name" value="UPF0102 PROTEIN YRAN"/>
    <property type="match status" value="1"/>
</dbReference>
<dbReference type="GO" id="GO:0003676">
    <property type="term" value="F:nucleic acid binding"/>
    <property type="evidence" value="ECO:0007669"/>
    <property type="project" value="InterPro"/>
</dbReference>
<dbReference type="Gene3D" id="3.40.1350.10">
    <property type="match status" value="1"/>
</dbReference>
<dbReference type="EMBL" id="JADINF010000089">
    <property type="protein sequence ID" value="MBO8424092.1"/>
    <property type="molecule type" value="Genomic_DNA"/>
</dbReference>
<evidence type="ECO:0000313" key="3">
    <source>
        <dbReference type="EMBL" id="MBO8424092.1"/>
    </source>
</evidence>
<evidence type="ECO:0000256" key="1">
    <source>
        <dbReference type="ARBA" id="ARBA00006738"/>
    </source>
</evidence>
<evidence type="ECO:0000313" key="4">
    <source>
        <dbReference type="Proteomes" id="UP000727857"/>
    </source>
</evidence>
<organism evidence="3 4">
    <name type="scientific">Candidatus Stercoripulliclostridium pullicola</name>
    <dbReference type="NCBI Taxonomy" id="2840953"/>
    <lineage>
        <taxon>Bacteria</taxon>
        <taxon>Bacillati</taxon>
        <taxon>Bacillota</taxon>
        <taxon>Clostridia</taxon>
        <taxon>Eubacteriales</taxon>
        <taxon>Candidatus Stercoripulliclostridium</taxon>
    </lineage>
</organism>
<sequence>MGGGYPYSAAEGILAEYQAGEMMREKGYTVIARNVNYPGVGELDLVCLKDGLLVIVEVKYRSGDVAGDPIEAVTPSKIKKLCRAAEKFIEENSFYDYDVRFDVVSFKDGVPEHIEDAFYGVWGV</sequence>
<proteinExistence type="inferred from homology"/>
<reference evidence="3" key="1">
    <citation type="submission" date="2020-10" db="EMBL/GenBank/DDBJ databases">
        <authorList>
            <person name="Gilroy R."/>
        </authorList>
    </citation>
    <scope>NUCLEOTIDE SEQUENCE</scope>
    <source>
        <strain evidence="3">517</strain>
    </source>
</reference>
<comment type="similarity">
    <text evidence="1 2">Belongs to the UPF0102 family.</text>
</comment>
<protein>
    <recommendedName>
        <fullName evidence="2">UPF0102 protein IAB16_03660</fullName>
    </recommendedName>
</protein>